<dbReference type="PANTHER" id="PTHR31424">
    <property type="entry name" value="PROTEIN CBG23806"/>
    <property type="match status" value="1"/>
</dbReference>
<evidence type="ECO:0000313" key="2">
    <source>
        <dbReference type="Proteomes" id="UP000789901"/>
    </source>
</evidence>
<keyword evidence="2" id="KW-1185">Reference proteome</keyword>
<organism evidence="1 2">
    <name type="scientific">Gigaspora margarita</name>
    <dbReference type="NCBI Taxonomy" id="4874"/>
    <lineage>
        <taxon>Eukaryota</taxon>
        <taxon>Fungi</taxon>
        <taxon>Fungi incertae sedis</taxon>
        <taxon>Mucoromycota</taxon>
        <taxon>Glomeromycotina</taxon>
        <taxon>Glomeromycetes</taxon>
        <taxon>Diversisporales</taxon>
        <taxon>Gigasporaceae</taxon>
        <taxon>Gigaspora</taxon>
    </lineage>
</organism>
<dbReference type="EMBL" id="CAJVQB010012611">
    <property type="protein sequence ID" value="CAG8756780.1"/>
    <property type="molecule type" value="Genomic_DNA"/>
</dbReference>
<dbReference type="Proteomes" id="UP000789901">
    <property type="component" value="Unassembled WGS sequence"/>
</dbReference>
<gene>
    <name evidence="1" type="ORF">GMARGA_LOCUS17007</name>
</gene>
<name>A0ABN7VD60_GIGMA</name>
<accession>A0ABN7VD60</accession>
<dbReference type="PANTHER" id="PTHR31424:SF5">
    <property type="entry name" value="APPLE DOMAIN-CONTAINING PROTEIN"/>
    <property type="match status" value="1"/>
</dbReference>
<proteinExistence type="predicted"/>
<sequence>MKEIGEEDSSYPVDRTIKWKSSRRSFQYYIVKEGTYPCESYLAYTKKPNSYPIPDDYVVETTYGKDEKTVTCSISYHNEKPRYKIEFGVFGEERVYSDSSPSAAANAYLKACIRPFSEITNFYILTYPPERLIPFSPISVISPAGKIAKSGSNRMQVIRNKNFGTSLKSNFEDQIKQQFTLNDNVTINELRFTVNNSSFRIVYQSKKNDEVSCQTAIVRAIDYNKISRASYRSLAAICQDLPREKTIYERLYQINNFMNKNIPISLIDLNLDLLPEDQLDSELDVHIMDSEIIDEVKNSIGKGVTRSIKDVLNFIIPSLIEKGILNYSESTLHIRISGDGRNVGNKIKHVMVTFTILNNMNVFKSDSHLALLIYPGAESYDTLHIALSPLIRDLNDIKSGFVDKSGYKWNIKLYISADWKFLSICLGHKSANSANFCLWCLINKSQNGIGVFEINNEQDNWTISKKIEDINQRYSNIPGHKYPPLFPMIPIQNWVVDELHLMLRIYDRLWMLVLSELRSTRCFTDQIRQMIVSEMNRINVHFQFWENQETKTWAFTALMGKDKLKVLRDFNLDIIFVPQRAAIIRKLWDGFNNLYNDMHNLNISGNQFHQKARQWLKLFLTRSQGNVNSPGFIRGLYRPTDITPYIHVLVYHVPEFIDIHQNLGVSAFSCCGVEKKNYDHVLHFFRRTMRDGGIDEDQKSAILEIMECESRSNFFYTHDIPNYFEKDTTINDY</sequence>
<evidence type="ECO:0000313" key="1">
    <source>
        <dbReference type="EMBL" id="CAG8756780.1"/>
    </source>
</evidence>
<protein>
    <submittedName>
        <fullName evidence="1">42220_t:CDS:1</fullName>
    </submittedName>
</protein>
<reference evidence="1 2" key="1">
    <citation type="submission" date="2021-06" db="EMBL/GenBank/DDBJ databases">
        <authorList>
            <person name="Kallberg Y."/>
            <person name="Tangrot J."/>
            <person name="Rosling A."/>
        </authorList>
    </citation>
    <scope>NUCLEOTIDE SEQUENCE [LARGE SCALE GENOMIC DNA]</scope>
    <source>
        <strain evidence="1 2">120-4 pot B 10/14</strain>
    </source>
</reference>
<comment type="caution">
    <text evidence="1">The sequence shown here is derived from an EMBL/GenBank/DDBJ whole genome shotgun (WGS) entry which is preliminary data.</text>
</comment>